<dbReference type="STRING" id="32040.SAMN04489710_10850"/>
<dbReference type="EMBL" id="FOMQ01000008">
    <property type="protein sequence ID" value="SFD89178.1"/>
    <property type="molecule type" value="Genomic_DNA"/>
</dbReference>
<keyword evidence="3" id="KW-1185">Reference proteome</keyword>
<dbReference type="OrthoDB" id="8812575at2"/>
<dbReference type="AlphaFoldDB" id="A0A1I1W463"/>
<dbReference type="Proteomes" id="UP000199517">
    <property type="component" value="Unassembled WGS sequence"/>
</dbReference>
<feature type="transmembrane region" description="Helical" evidence="1">
    <location>
        <begin position="7"/>
        <end position="33"/>
    </location>
</feature>
<evidence type="ECO:0000256" key="1">
    <source>
        <dbReference type="SAM" id="Phobius"/>
    </source>
</evidence>
<keyword evidence="1" id="KW-0472">Membrane</keyword>
<name>A0A1I1W463_9BURK</name>
<organism evidence="2 3">
    <name type="scientific">Paracidovorax konjaci</name>
    <dbReference type="NCBI Taxonomy" id="32040"/>
    <lineage>
        <taxon>Bacteria</taxon>
        <taxon>Pseudomonadati</taxon>
        <taxon>Pseudomonadota</taxon>
        <taxon>Betaproteobacteria</taxon>
        <taxon>Burkholderiales</taxon>
        <taxon>Comamonadaceae</taxon>
        <taxon>Paracidovorax</taxon>
    </lineage>
</organism>
<proteinExistence type="predicted"/>
<keyword evidence="1" id="KW-0812">Transmembrane</keyword>
<protein>
    <submittedName>
        <fullName evidence="2">Uncharacterized protein</fullName>
    </submittedName>
</protein>
<reference evidence="3" key="1">
    <citation type="submission" date="2016-10" db="EMBL/GenBank/DDBJ databases">
        <authorList>
            <person name="Varghese N."/>
            <person name="Submissions S."/>
        </authorList>
    </citation>
    <scope>NUCLEOTIDE SEQUENCE [LARGE SCALE GENOMIC DNA]</scope>
    <source>
        <strain evidence="3">DSM 7481</strain>
    </source>
</reference>
<gene>
    <name evidence="2" type="ORF">SAMN04489710_10850</name>
</gene>
<keyword evidence="1" id="KW-1133">Transmembrane helix</keyword>
<sequence>MPSSRKIVKVLVLVSVGVVGTAALLFIGAWATFDISDVGRGSMTYRLAAPRSLKSVETIGECRPPMARWKGRDGEGVPFSSLTYGSSASTLDILRFYEAAFAKQACEVETSASGSGAAPLLGMLCRNPEFASVQVFVDKEGACRDVTVGFTEND</sequence>
<evidence type="ECO:0000313" key="2">
    <source>
        <dbReference type="EMBL" id="SFD89178.1"/>
    </source>
</evidence>
<accession>A0A1I1W463</accession>
<evidence type="ECO:0000313" key="3">
    <source>
        <dbReference type="Proteomes" id="UP000199517"/>
    </source>
</evidence>
<dbReference type="RefSeq" id="WP_092953127.1">
    <property type="nucleotide sequence ID" value="NZ_FOMQ01000008.1"/>
</dbReference>